<reference evidence="9" key="1">
    <citation type="submission" date="2017-02" db="UniProtKB">
        <authorList>
            <consortium name="WormBaseParasite"/>
        </authorList>
    </citation>
    <scope>IDENTIFICATION</scope>
</reference>
<dbReference type="WBParaSite" id="ASIM_0001754501-mRNA-1">
    <property type="protein sequence ID" value="ASIM_0001754501-mRNA-1"/>
    <property type="gene ID" value="ASIM_0001754501"/>
</dbReference>
<dbReference type="EMBL" id="UYRR01033585">
    <property type="protein sequence ID" value="VDK59121.1"/>
    <property type="molecule type" value="Genomic_DNA"/>
</dbReference>
<dbReference type="CDD" id="cd06526">
    <property type="entry name" value="metazoan_ACD"/>
    <property type="match status" value="1"/>
</dbReference>
<feature type="domain" description="SHSP" evidence="6">
    <location>
        <begin position="35"/>
        <end position="144"/>
    </location>
</feature>
<dbReference type="Gene3D" id="2.60.40.790">
    <property type="match status" value="1"/>
</dbReference>
<dbReference type="PANTHER" id="PTHR45640:SF13">
    <property type="entry name" value="HEAT SHOCK PROTEIN 22-RELATED"/>
    <property type="match status" value="1"/>
</dbReference>
<comment type="similarity">
    <text evidence="2 4 5">Belongs to the small heat shock protein (HSP20) family.</text>
</comment>
<dbReference type="AlphaFoldDB" id="A0A0M3K9A3"/>
<dbReference type="Proteomes" id="UP000267096">
    <property type="component" value="Unassembled WGS sequence"/>
</dbReference>
<dbReference type="GO" id="GO:0005634">
    <property type="term" value="C:nucleus"/>
    <property type="evidence" value="ECO:0007669"/>
    <property type="project" value="TreeGrafter"/>
</dbReference>
<dbReference type="SUPFAM" id="SSF49764">
    <property type="entry name" value="HSP20-like chaperones"/>
    <property type="match status" value="1"/>
</dbReference>
<dbReference type="Pfam" id="PF00011">
    <property type="entry name" value="HSP20"/>
    <property type="match status" value="1"/>
</dbReference>
<accession>A0A0M3K9A3</accession>
<name>A0A0M3K9A3_ANISI</name>
<evidence type="ECO:0000256" key="2">
    <source>
        <dbReference type="PIRNR" id="PIRNR036514"/>
    </source>
</evidence>
<protein>
    <submittedName>
        <fullName evidence="9">Protein lethal(2)essential for life (inferred by orthology to a D. melanogaster protein)</fullName>
    </submittedName>
</protein>
<dbReference type="PIRSF" id="PIRSF036514">
    <property type="entry name" value="Sm_HSP_B1"/>
    <property type="match status" value="1"/>
</dbReference>
<evidence type="ECO:0000256" key="5">
    <source>
        <dbReference type="RuleBase" id="RU003616"/>
    </source>
</evidence>
<keyword evidence="3" id="KW-0862">Zinc</keyword>
<dbReference type="GO" id="GO:0005737">
    <property type="term" value="C:cytoplasm"/>
    <property type="evidence" value="ECO:0007669"/>
    <property type="project" value="TreeGrafter"/>
</dbReference>
<dbReference type="GO" id="GO:0009408">
    <property type="term" value="P:response to heat"/>
    <property type="evidence" value="ECO:0007669"/>
    <property type="project" value="TreeGrafter"/>
</dbReference>
<dbReference type="OrthoDB" id="1431247at2759"/>
<organism evidence="9">
    <name type="scientific">Anisakis simplex</name>
    <name type="common">Herring worm</name>
    <dbReference type="NCBI Taxonomy" id="6269"/>
    <lineage>
        <taxon>Eukaryota</taxon>
        <taxon>Metazoa</taxon>
        <taxon>Ecdysozoa</taxon>
        <taxon>Nematoda</taxon>
        <taxon>Chromadorea</taxon>
        <taxon>Rhabditida</taxon>
        <taxon>Spirurina</taxon>
        <taxon>Ascaridomorpha</taxon>
        <taxon>Ascaridoidea</taxon>
        <taxon>Anisakidae</taxon>
        <taxon>Anisakis</taxon>
        <taxon>Anisakis simplex complex</taxon>
    </lineage>
</organism>
<sequence length="152" mass="17593">MSLTPWCMTPMDRMFREMERSFDAFRPYWTDQPMMRQANLENAVGNIVNDRDKFSIEMDVSQFAPEELKVEVRDKDLIVEGHHEERSDEHGSIKRHFVRKFTLPDSVDVQAINSRLSDTGVLTVIAPKISTALPPTRSIPIEHAPRASIQRR</sequence>
<dbReference type="InterPro" id="IPR055269">
    <property type="entry name" value="Alpha-crystallin/HSP_16"/>
</dbReference>
<evidence type="ECO:0000313" key="8">
    <source>
        <dbReference type="Proteomes" id="UP000267096"/>
    </source>
</evidence>
<evidence type="ECO:0000259" key="6">
    <source>
        <dbReference type="PROSITE" id="PS01031"/>
    </source>
</evidence>
<feature type="binding site" evidence="3">
    <location>
        <position position="83"/>
    </location>
    <ligand>
        <name>Zn(2+)</name>
        <dbReference type="ChEBI" id="CHEBI:29105"/>
        <label>1</label>
    </ligand>
</feature>
<dbReference type="GO" id="GO:0046872">
    <property type="term" value="F:metal ion binding"/>
    <property type="evidence" value="ECO:0007669"/>
    <property type="project" value="UniProtKB-KW"/>
</dbReference>
<reference evidence="7 8" key="2">
    <citation type="submission" date="2018-11" db="EMBL/GenBank/DDBJ databases">
        <authorList>
            <consortium name="Pathogen Informatics"/>
        </authorList>
    </citation>
    <scope>NUCLEOTIDE SEQUENCE [LARGE SCALE GENOMIC DNA]</scope>
</reference>
<dbReference type="InterPro" id="IPR002068">
    <property type="entry name" value="A-crystallin/Hsp20_dom"/>
</dbReference>
<keyword evidence="8" id="KW-1185">Reference proteome</keyword>
<dbReference type="InterPro" id="IPR001436">
    <property type="entry name" value="Alpha-crystallin/sHSP_animal"/>
</dbReference>
<dbReference type="GO" id="GO:0051082">
    <property type="term" value="F:unfolded protein binding"/>
    <property type="evidence" value="ECO:0007669"/>
    <property type="project" value="TreeGrafter"/>
</dbReference>
<dbReference type="PRINTS" id="PR00299">
    <property type="entry name" value="ACRYSTALLIN"/>
</dbReference>
<gene>
    <name evidence="7" type="ORF">ASIM_LOCUS16951</name>
</gene>
<dbReference type="GO" id="GO:0042026">
    <property type="term" value="P:protein refolding"/>
    <property type="evidence" value="ECO:0007669"/>
    <property type="project" value="TreeGrafter"/>
</dbReference>
<evidence type="ECO:0000313" key="9">
    <source>
        <dbReference type="WBParaSite" id="ASIM_0001754501-mRNA-1"/>
    </source>
</evidence>
<evidence type="ECO:0000313" key="7">
    <source>
        <dbReference type="EMBL" id="VDK59121.1"/>
    </source>
</evidence>
<dbReference type="PANTHER" id="PTHR45640">
    <property type="entry name" value="HEAT SHOCK PROTEIN HSP-12.2-RELATED"/>
    <property type="match status" value="1"/>
</dbReference>
<evidence type="ECO:0000256" key="3">
    <source>
        <dbReference type="PIRSR" id="PIRSR036514-1"/>
    </source>
</evidence>
<keyword evidence="3" id="KW-0479">Metal-binding</keyword>
<keyword evidence="1" id="KW-0346">Stress response</keyword>
<feature type="binding site" evidence="3">
    <location>
        <position position="90"/>
    </location>
    <ligand>
        <name>Zn(2+)</name>
        <dbReference type="ChEBI" id="CHEBI:29105"/>
        <label>1</label>
    </ligand>
</feature>
<proteinExistence type="inferred from homology"/>
<evidence type="ECO:0000256" key="1">
    <source>
        <dbReference type="ARBA" id="ARBA00023016"/>
    </source>
</evidence>
<feature type="binding site" evidence="3">
    <location>
        <position position="85"/>
    </location>
    <ligand>
        <name>Zn(2+)</name>
        <dbReference type="ChEBI" id="CHEBI:29105"/>
        <label>1</label>
    </ligand>
</feature>
<evidence type="ECO:0000256" key="4">
    <source>
        <dbReference type="PROSITE-ProRule" id="PRU00285"/>
    </source>
</evidence>
<dbReference type="PROSITE" id="PS01031">
    <property type="entry name" value="SHSP"/>
    <property type="match status" value="1"/>
</dbReference>
<dbReference type="InterPro" id="IPR008978">
    <property type="entry name" value="HSP20-like_chaperone"/>
</dbReference>